<reference evidence="2" key="1">
    <citation type="submission" date="2022-03" db="EMBL/GenBank/DDBJ databases">
        <title>De novo assembled genomes of Belliella spp. (Cyclobacteriaceae) strains.</title>
        <authorList>
            <person name="Szabo A."/>
            <person name="Korponai K."/>
            <person name="Felfoldi T."/>
        </authorList>
    </citation>
    <scope>NUCLEOTIDE SEQUENCE</scope>
    <source>
        <strain evidence="2">DSM 111904</strain>
    </source>
</reference>
<gene>
    <name evidence="2" type="ORF">MM239_03430</name>
</gene>
<dbReference type="RefSeq" id="WP_241346615.1">
    <property type="nucleotide sequence ID" value="NZ_JAKZGP010000005.1"/>
</dbReference>
<dbReference type="SUPFAM" id="SSF52218">
    <property type="entry name" value="Flavoproteins"/>
    <property type="match status" value="1"/>
</dbReference>
<name>A0ABS9UWW0_9BACT</name>
<comment type="caution">
    <text evidence="2">The sequence shown here is derived from an EMBL/GenBank/DDBJ whole genome shotgun (WGS) entry which is preliminary data.</text>
</comment>
<keyword evidence="3" id="KW-1185">Reference proteome</keyword>
<proteinExistence type="predicted"/>
<evidence type="ECO:0000313" key="2">
    <source>
        <dbReference type="EMBL" id="MCH7408435.1"/>
    </source>
</evidence>
<protein>
    <submittedName>
        <fullName evidence="2">NAD(P)H-dependent oxidoreductase</fullName>
    </submittedName>
</protein>
<accession>A0ABS9UWW0</accession>
<sequence length="243" mass="27278">MSGSNNFNEISAVFVNCTLEKSPRISHTSRLINVSKGIMEREGVKVEEIRLIDHQIPPGIYPDMTKYGWEIDEWMSIYQKIIVADILILASPIWLGEKSSEAKKLIERLDAMSDKTNEKGQNIYYGKVAGCLITGNEDGIKHSAMGILYSLQHLGFTIPPQADSGWIGEVGPGPSYGDTEYNGEKIFPPKGYDADFTNKMTTFMTYNLLHLSSILKQHGGYPAYGNSNDQWNEGNRWQFKAPF</sequence>
<dbReference type="Gene3D" id="3.40.50.360">
    <property type="match status" value="1"/>
</dbReference>
<dbReference type="Proteomes" id="UP001165489">
    <property type="component" value="Unassembled WGS sequence"/>
</dbReference>
<dbReference type="Pfam" id="PF03358">
    <property type="entry name" value="FMN_red"/>
    <property type="match status" value="1"/>
</dbReference>
<dbReference type="InterPro" id="IPR005025">
    <property type="entry name" value="FMN_Rdtase-like_dom"/>
</dbReference>
<feature type="domain" description="NADPH-dependent FMN reductase-like" evidence="1">
    <location>
        <begin position="23"/>
        <end position="161"/>
    </location>
</feature>
<dbReference type="EMBL" id="JAKZGP010000005">
    <property type="protein sequence ID" value="MCH7408435.1"/>
    <property type="molecule type" value="Genomic_DNA"/>
</dbReference>
<evidence type="ECO:0000259" key="1">
    <source>
        <dbReference type="Pfam" id="PF03358"/>
    </source>
</evidence>
<organism evidence="2 3">
    <name type="scientific">Belliella filtrata</name>
    <dbReference type="NCBI Taxonomy" id="2923435"/>
    <lineage>
        <taxon>Bacteria</taxon>
        <taxon>Pseudomonadati</taxon>
        <taxon>Bacteroidota</taxon>
        <taxon>Cytophagia</taxon>
        <taxon>Cytophagales</taxon>
        <taxon>Cyclobacteriaceae</taxon>
        <taxon>Belliella</taxon>
    </lineage>
</organism>
<evidence type="ECO:0000313" key="3">
    <source>
        <dbReference type="Proteomes" id="UP001165489"/>
    </source>
</evidence>
<dbReference type="InterPro" id="IPR029039">
    <property type="entry name" value="Flavoprotein-like_sf"/>
</dbReference>